<evidence type="ECO:0000313" key="2">
    <source>
        <dbReference type="EnsemblPlants" id="LPERR03G25580.1"/>
    </source>
</evidence>
<protein>
    <submittedName>
        <fullName evidence="2">Uncharacterized protein</fullName>
    </submittedName>
</protein>
<dbReference type="AlphaFoldDB" id="A0A0D9VXV6"/>
<feature type="compositionally biased region" description="Basic residues" evidence="1">
    <location>
        <begin position="53"/>
        <end position="67"/>
    </location>
</feature>
<evidence type="ECO:0000256" key="1">
    <source>
        <dbReference type="SAM" id="MobiDB-lite"/>
    </source>
</evidence>
<reference evidence="3" key="2">
    <citation type="submission" date="2013-12" db="EMBL/GenBank/DDBJ databases">
        <authorList>
            <person name="Yu Y."/>
            <person name="Lee S."/>
            <person name="de Baynast K."/>
            <person name="Wissotski M."/>
            <person name="Liu L."/>
            <person name="Talag J."/>
            <person name="Goicoechea J."/>
            <person name="Angelova A."/>
            <person name="Jetty R."/>
            <person name="Kudrna D."/>
            <person name="Golser W."/>
            <person name="Rivera L."/>
            <person name="Zhang J."/>
            <person name="Wing R."/>
        </authorList>
    </citation>
    <scope>NUCLEOTIDE SEQUENCE</scope>
</reference>
<reference evidence="2 3" key="1">
    <citation type="submission" date="2012-08" db="EMBL/GenBank/DDBJ databases">
        <title>Oryza genome evolution.</title>
        <authorList>
            <person name="Wing R.A."/>
        </authorList>
    </citation>
    <scope>NUCLEOTIDE SEQUENCE</scope>
</reference>
<feature type="region of interest" description="Disordered" evidence="1">
    <location>
        <begin position="1"/>
        <end position="124"/>
    </location>
</feature>
<reference evidence="2" key="3">
    <citation type="submission" date="2015-04" db="UniProtKB">
        <authorList>
            <consortium name="EnsemblPlants"/>
        </authorList>
    </citation>
    <scope>IDENTIFICATION</scope>
</reference>
<dbReference type="HOGENOM" id="CLU_1848000_0_0_1"/>
<dbReference type="EnsemblPlants" id="LPERR03G25580.1">
    <property type="protein sequence ID" value="LPERR03G25580.1"/>
    <property type="gene ID" value="LPERR03G25580"/>
</dbReference>
<proteinExistence type="predicted"/>
<keyword evidence="3" id="KW-1185">Reference proteome</keyword>
<dbReference type="Gramene" id="LPERR03G25580.1">
    <property type="protein sequence ID" value="LPERR03G25580.1"/>
    <property type="gene ID" value="LPERR03G25580"/>
</dbReference>
<sequence length="139" mass="14839">MGYGGLDLNSQADPFPDLDYYQNVLQPDGLGLPPNRSGSRSGGGAARPPHQPRERKTRRKRRARQRKGSGDSSPRALHPATGRGRGFGRGSYAGMGERGGGGGRGSSPSFGASVHDEVNEEDEEAIDYNGQRMKLAAKM</sequence>
<feature type="compositionally biased region" description="Gly residues" evidence="1">
    <location>
        <begin position="83"/>
        <end position="105"/>
    </location>
</feature>
<accession>A0A0D9VXV6</accession>
<name>A0A0D9VXV6_9ORYZ</name>
<evidence type="ECO:0000313" key="3">
    <source>
        <dbReference type="Proteomes" id="UP000032180"/>
    </source>
</evidence>
<organism evidence="2 3">
    <name type="scientific">Leersia perrieri</name>
    <dbReference type="NCBI Taxonomy" id="77586"/>
    <lineage>
        <taxon>Eukaryota</taxon>
        <taxon>Viridiplantae</taxon>
        <taxon>Streptophyta</taxon>
        <taxon>Embryophyta</taxon>
        <taxon>Tracheophyta</taxon>
        <taxon>Spermatophyta</taxon>
        <taxon>Magnoliopsida</taxon>
        <taxon>Liliopsida</taxon>
        <taxon>Poales</taxon>
        <taxon>Poaceae</taxon>
        <taxon>BOP clade</taxon>
        <taxon>Oryzoideae</taxon>
        <taxon>Oryzeae</taxon>
        <taxon>Oryzinae</taxon>
        <taxon>Leersia</taxon>
    </lineage>
</organism>
<dbReference type="Proteomes" id="UP000032180">
    <property type="component" value="Chromosome 3"/>
</dbReference>